<dbReference type="Pfam" id="PF00078">
    <property type="entry name" value="RVT_1"/>
    <property type="match status" value="1"/>
</dbReference>
<sequence>MEHARPPGELAVEGGPVARADAWRKWRKQFEVFLIASGVSKESEEIQASLLVNLIGPSGYEIFSTFTYLKSESEHNLKCILTKFDAHFGTKPNITMSRFKFFSRNQEQGETIDQFVTALRLLSQNCDFGDLTDSLIKDRIVCGIASNTVRDRLLRTDDLSLAKAVQVCEAAELSKEESRCIEGTSSEARVDAVNSRTEREGRGGGGWRGRRGGGARRGGRRWAAPRDACASCGYYRCAGGDKCPAHSASCYVCDKKGHFAKMCVHGGQKVMNLSVEDDSSDELFYVNTIEDNKNNNNKEWIEIFVCNDESVQPVVCSARKIPLGMRDKLLCELQRMTDLGVIRKVTHPTDWVNAIVLAPKKNGDIRLCLDPRPLNRAVRRAHYALPTVSELAARLRGAAWFSLLDARSGFWMIELDDASADLCTFSTPFGRFQFLRLPYGVNCASEVFHAKIRQYLEDLEGTESFIDDIIVWGRTKEEHDSRLEKLLERAREIGIKFNKEKCKFGLREVVFLGHIFDESGMRPDNTKIKAIVDMPYPTDRKALERFLGMVNYLSKFIQGYSSMVTVLRCLLKKDAVFIWEKQHSDAVDNIKAALCAAPVLALYSAEAPVLLQVDASAGALGAVLLQGGRPVEFASLTLTDTQTRYAQIEKEMLAIVFACERFHQYIYGRSDITVQSDHKPLEALFKKSLISVPARIQRMMLRIQCYTINVVYTPGKCMYIADTLSRAPTTDVMVDRGVSEEVEAQTCFMISSVPYSDSKLELIRRHTALDEDCKVLIEYIMKGWPSKIYIMNDKMRVFWSYRESLQYIDGLILKNNQIFIPVCLRDEMLSRVHEGHLGIDRCKQRARDVMFWPGMSRDVEGHVRACATCAAHAPRPRREPARPHPVPDRPWLKLGSDIFEYRRKYYVILVDYFSNYVEVNELNSICSKAVINALKEQFGRHGIPIELVTDNGPAYSSAEFKKFLESWEVRHTTSSPHYPQSNGKSERAVQSVKNILKKCIDSGHDFHLSLLNFRTTPRDDMDSPAQILMGRRLHNRLPMSRKLMYESVDNSKNYQALMSHKKKSNSNYNKTARDLPTLKQGDRVVLAGDNIGRPVKVIAKSSEPRSYIVEDAVGRRYRRNRRHLVARQPAPAQPGPAVSCAAPQLITDKGALPSASASDTPTSIVTGPAPPPAPLPAPEASTVLETSSVPPLRAQPSPRAHVPRPPRVNQCCDR</sequence>
<dbReference type="FunFam" id="3.30.70.270:FF:000026">
    <property type="entry name" value="Transposon Ty3-G Gag-Pol polyprotein"/>
    <property type="match status" value="1"/>
</dbReference>
<dbReference type="Gene3D" id="1.10.340.70">
    <property type="match status" value="1"/>
</dbReference>
<dbReference type="PROSITE" id="PS50994">
    <property type="entry name" value="INTEGRASE"/>
    <property type="match status" value="1"/>
</dbReference>
<protein>
    <recommendedName>
        <fullName evidence="1">RNA-directed DNA polymerase</fullName>
        <ecNumber evidence="1">2.7.7.49</ecNumber>
    </recommendedName>
</protein>
<accession>A0A8S4D008</accession>
<dbReference type="PANTHER" id="PTHR37984:SF8">
    <property type="entry name" value="CCHC-TYPE DOMAIN-CONTAINING PROTEIN"/>
    <property type="match status" value="1"/>
</dbReference>
<dbReference type="EMBL" id="CAJHNJ030000001">
    <property type="protein sequence ID" value="CAG9087048.1"/>
    <property type="molecule type" value="Genomic_DNA"/>
</dbReference>
<dbReference type="FunFam" id="3.30.70.270:FF:000100">
    <property type="entry name" value="Uncharacterized protein"/>
    <property type="match status" value="1"/>
</dbReference>
<dbReference type="Pfam" id="PF00665">
    <property type="entry name" value="rve"/>
    <property type="match status" value="1"/>
</dbReference>
<feature type="domain" description="CCHC-type" evidence="4">
    <location>
        <begin position="250"/>
        <end position="263"/>
    </location>
</feature>
<feature type="compositionally biased region" description="Pro residues" evidence="3">
    <location>
        <begin position="1168"/>
        <end position="1177"/>
    </location>
</feature>
<evidence type="ECO:0000256" key="2">
    <source>
        <dbReference type="PROSITE-ProRule" id="PRU00047"/>
    </source>
</evidence>
<dbReference type="SUPFAM" id="SSF56672">
    <property type="entry name" value="DNA/RNA polymerases"/>
    <property type="match status" value="1"/>
</dbReference>
<dbReference type="InterPro" id="IPR036397">
    <property type="entry name" value="RNaseH_sf"/>
</dbReference>
<dbReference type="FunFam" id="3.30.420.10:FF:000063">
    <property type="entry name" value="Retrovirus-related Pol polyprotein from transposon 297-like Protein"/>
    <property type="match status" value="1"/>
</dbReference>
<feature type="region of interest" description="Disordered" evidence="3">
    <location>
        <begin position="1151"/>
        <end position="1214"/>
    </location>
</feature>
<dbReference type="InterPro" id="IPR043502">
    <property type="entry name" value="DNA/RNA_pol_sf"/>
</dbReference>
<dbReference type="Gene3D" id="3.10.10.10">
    <property type="entry name" value="HIV Type 1 Reverse Transcriptase, subunit A, domain 1"/>
    <property type="match status" value="1"/>
</dbReference>
<keyword evidence="2" id="KW-0479">Metal-binding</keyword>
<dbReference type="GO" id="GO:0003676">
    <property type="term" value="F:nucleic acid binding"/>
    <property type="evidence" value="ECO:0007669"/>
    <property type="project" value="InterPro"/>
</dbReference>
<dbReference type="GO" id="GO:0042575">
    <property type="term" value="C:DNA polymerase complex"/>
    <property type="evidence" value="ECO:0007669"/>
    <property type="project" value="UniProtKB-ARBA"/>
</dbReference>
<dbReference type="EC" id="2.7.7.49" evidence="1"/>
<dbReference type="Proteomes" id="UP000653454">
    <property type="component" value="Unassembled WGS sequence"/>
</dbReference>
<dbReference type="GO" id="GO:0008270">
    <property type="term" value="F:zinc ion binding"/>
    <property type="evidence" value="ECO:0007669"/>
    <property type="project" value="UniProtKB-KW"/>
</dbReference>
<dbReference type="InterPro" id="IPR043128">
    <property type="entry name" value="Rev_trsase/Diguanyl_cyclase"/>
</dbReference>
<gene>
    <name evidence="7" type="ORF">PLXY2_LOCUS93</name>
</gene>
<dbReference type="InterPro" id="IPR050951">
    <property type="entry name" value="Retrovirus_Pol_polyprotein"/>
</dbReference>
<proteinExistence type="predicted"/>
<dbReference type="InterPro" id="IPR012337">
    <property type="entry name" value="RNaseH-like_sf"/>
</dbReference>
<dbReference type="AlphaFoldDB" id="A0A8S4D008"/>
<name>A0A8S4D008_PLUXY</name>
<evidence type="ECO:0000259" key="4">
    <source>
        <dbReference type="PROSITE" id="PS50158"/>
    </source>
</evidence>
<feature type="domain" description="Integrase catalytic" evidence="6">
    <location>
        <begin position="886"/>
        <end position="1049"/>
    </location>
</feature>
<feature type="compositionally biased region" description="Polar residues" evidence="3">
    <location>
        <begin position="1155"/>
        <end position="1165"/>
    </location>
</feature>
<dbReference type="CDD" id="cd09274">
    <property type="entry name" value="RNase_HI_RT_Ty3"/>
    <property type="match status" value="1"/>
</dbReference>
<keyword evidence="2" id="KW-0862">Zinc</keyword>
<dbReference type="PANTHER" id="PTHR37984">
    <property type="entry name" value="PROTEIN CBG26694"/>
    <property type="match status" value="1"/>
</dbReference>
<feature type="compositionally biased region" description="Basic residues" evidence="3">
    <location>
        <begin position="208"/>
        <end position="219"/>
    </location>
</feature>
<dbReference type="Pfam" id="PF17921">
    <property type="entry name" value="Integrase_H2C2"/>
    <property type="match status" value="1"/>
</dbReference>
<dbReference type="SUPFAM" id="SSF53098">
    <property type="entry name" value="Ribonuclease H-like"/>
    <property type="match status" value="1"/>
</dbReference>
<dbReference type="InterPro" id="IPR000477">
    <property type="entry name" value="RT_dom"/>
</dbReference>
<dbReference type="PROSITE" id="PS50878">
    <property type="entry name" value="RT_POL"/>
    <property type="match status" value="1"/>
</dbReference>
<evidence type="ECO:0000259" key="6">
    <source>
        <dbReference type="PROSITE" id="PS50994"/>
    </source>
</evidence>
<feature type="domain" description="Reverse transcriptase" evidence="5">
    <location>
        <begin position="339"/>
        <end position="516"/>
    </location>
</feature>
<keyword evidence="8" id="KW-1185">Reference proteome</keyword>
<dbReference type="GO" id="GO:0015074">
    <property type="term" value="P:DNA integration"/>
    <property type="evidence" value="ECO:0007669"/>
    <property type="project" value="InterPro"/>
</dbReference>
<dbReference type="PROSITE" id="PS50158">
    <property type="entry name" value="ZF_CCHC"/>
    <property type="match status" value="1"/>
</dbReference>
<reference evidence="7" key="1">
    <citation type="submission" date="2020-11" db="EMBL/GenBank/DDBJ databases">
        <authorList>
            <person name="Whiteford S."/>
        </authorList>
    </citation>
    <scope>NUCLEOTIDE SEQUENCE</scope>
</reference>
<dbReference type="GO" id="GO:0003964">
    <property type="term" value="F:RNA-directed DNA polymerase activity"/>
    <property type="evidence" value="ECO:0007669"/>
    <property type="project" value="UniProtKB-EC"/>
</dbReference>
<dbReference type="InterPro" id="IPR041588">
    <property type="entry name" value="Integrase_H2C2"/>
</dbReference>
<dbReference type="FunFam" id="1.10.340.70:FF:000003">
    <property type="entry name" value="Protein CBG25708"/>
    <property type="match status" value="1"/>
</dbReference>
<evidence type="ECO:0000313" key="7">
    <source>
        <dbReference type="EMBL" id="CAG9087048.1"/>
    </source>
</evidence>
<dbReference type="InterPro" id="IPR041577">
    <property type="entry name" value="RT_RNaseH_2"/>
</dbReference>
<dbReference type="Gene3D" id="3.30.420.10">
    <property type="entry name" value="Ribonuclease H-like superfamily/Ribonuclease H"/>
    <property type="match status" value="1"/>
</dbReference>
<evidence type="ECO:0000313" key="8">
    <source>
        <dbReference type="Proteomes" id="UP000653454"/>
    </source>
</evidence>
<keyword evidence="2" id="KW-0863">Zinc-finger</keyword>
<dbReference type="Gene3D" id="3.30.70.270">
    <property type="match status" value="2"/>
</dbReference>
<dbReference type="InterPro" id="IPR001584">
    <property type="entry name" value="Integrase_cat-core"/>
</dbReference>
<evidence type="ECO:0000256" key="1">
    <source>
        <dbReference type="ARBA" id="ARBA00012493"/>
    </source>
</evidence>
<dbReference type="Pfam" id="PF17919">
    <property type="entry name" value="RT_RNaseH_2"/>
    <property type="match status" value="1"/>
</dbReference>
<organism evidence="7 8">
    <name type="scientific">Plutella xylostella</name>
    <name type="common">Diamondback moth</name>
    <name type="synonym">Plutella maculipennis</name>
    <dbReference type="NCBI Taxonomy" id="51655"/>
    <lineage>
        <taxon>Eukaryota</taxon>
        <taxon>Metazoa</taxon>
        <taxon>Ecdysozoa</taxon>
        <taxon>Arthropoda</taxon>
        <taxon>Hexapoda</taxon>
        <taxon>Insecta</taxon>
        <taxon>Pterygota</taxon>
        <taxon>Neoptera</taxon>
        <taxon>Endopterygota</taxon>
        <taxon>Lepidoptera</taxon>
        <taxon>Glossata</taxon>
        <taxon>Ditrysia</taxon>
        <taxon>Yponomeutoidea</taxon>
        <taxon>Plutellidae</taxon>
        <taxon>Plutella</taxon>
    </lineage>
</organism>
<dbReference type="InterPro" id="IPR001878">
    <property type="entry name" value="Znf_CCHC"/>
</dbReference>
<comment type="caution">
    <text evidence="7">The sequence shown here is derived from an EMBL/GenBank/DDBJ whole genome shotgun (WGS) entry which is preliminary data.</text>
</comment>
<evidence type="ECO:0000256" key="3">
    <source>
        <dbReference type="SAM" id="MobiDB-lite"/>
    </source>
</evidence>
<feature type="region of interest" description="Disordered" evidence="3">
    <location>
        <begin position="191"/>
        <end position="219"/>
    </location>
</feature>
<evidence type="ECO:0000259" key="5">
    <source>
        <dbReference type="PROSITE" id="PS50878"/>
    </source>
</evidence>
<dbReference type="CDD" id="cd01647">
    <property type="entry name" value="RT_LTR"/>
    <property type="match status" value="1"/>
</dbReference>